<dbReference type="InterPro" id="IPR043502">
    <property type="entry name" value="DNA/RNA_pol_sf"/>
</dbReference>
<accession>A0A894KGT5</accession>
<reference evidence="3" key="1">
    <citation type="journal article" date="2020" name="bioRxiv">
        <title>Single mosquito metatranscriptomics identifies vectors, emerging pathogens and reservoirs in one assay.</title>
        <authorList>
            <person name="Batson J."/>
            <person name="Dudas G."/>
            <person name="Haas-Stapleton E."/>
            <person name="Kistler A.L."/>
            <person name="Li L.M."/>
            <person name="Logan P."/>
            <person name="Ratnasiri K."/>
            <person name="Retallack H."/>
        </authorList>
    </citation>
    <scope>NUCLEOTIDE SEQUENCE</scope>
    <source>
        <strain evidence="3">CMS002_053a_PLCR</strain>
    </source>
</reference>
<organism evidence="3">
    <name type="scientific">Patollo virus</name>
    <dbReference type="NCBI Taxonomy" id="2800935"/>
    <lineage>
        <taxon>Viruses</taxon>
        <taxon>Riboviria</taxon>
    </lineage>
</organism>
<sequence length="613" mass="68157">MAGVRMRSKRSAGSAKAELLLILTNLAEAVRCASSLVGLTPPALPLLSCVGEVKEFCVGLLNPCGPHPWREWWNEQESTARYSFAHSLFLFRKTLPGGSRDAALSTFVDTMTQGSPPPDPDFLAFIRQEVPRLFPKGWDSRYRDKVYSLTPPTSASIGHPRSSGGVRGGRSPISQAACSVAVGQLPPPDPSPAKVMAVPDGGKWRVVTVNGDEDLCLRPLHSLLYDHISGKPWLLRGDAKSRAFKDFSTLEGEVFVSGDYASATDSIPLSIYHEMLKSVALTSSEVPQSIWSFALRSSVKTFVDQNGQVLGVQGRGQLMGSYLSFPFLCLLNYLCFKFSIRRKVPLKINGDDIVFRCTLEEKERWVANVRRSGLVLSLGKTMVHPRFFTLNSQLFRATPVGVSAVTFFRSKAYFTCPETADAIAGQLQSLVVGSPGSNAKDEIQAAFLRRVTKKLHWSMMSLTRDLGARVSRKVLRPSGLYDREKFYLGLPPPRPPKGPVLPGAFRKVALSYGASRKKSQRIEEQLFFRELSEMTWLGWQPTSVRRGVSAYRRFKFRHPTRCGFIPCMGRWRGRNLHLVKPPDQRGERREELWCLPAFASSRAPLFLPEGTTG</sequence>
<evidence type="ECO:0000256" key="2">
    <source>
        <dbReference type="ARBA" id="ARBA00022695"/>
    </source>
</evidence>
<keyword evidence="1" id="KW-0808">Transferase</keyword>
<name>A0A894KGT5_9VIRU</name>
<dbReference type="EMBL" id="MW434077">
    <property type="protein sequence ID" value="QRW41668.1"/>
    <property type="molecule type" value="Genomic_RNA"/>
</dbReference>
<keyword evidence="3" id="KW-0696">RNA-directed RNA polymerase</keyword>
<keyword evidence="2" id="KW-0548">Nucleotidyltransferase</keyword>
<dbReference type="SUPFAM" id="SSF56672">
    <property type="entry name" value="DNA/RNA polymerases"/>
    <property type="match status" value="1"/>
</dbReference>
<protein>
    <submittedName>
        <fullName evidence="3">RNA-dependent RNA polymerase</fullName>
    </submittedName>
</protein>
<dbReference type="GO" id="GO:0003968">
    <property type="term" value="F:RNA-directed RNA polymerase activity"/>
    <property type="evidence" value="ECO:0007669"/>
    <property type="project" value="UniProtKB-KW"/>
</dbReference>
<evidence type="ECO:0000313" key="3">
    <source>
        <dbReference type="EMBL" id="QRW41668.1"/>
    </source>
</evidence>
<evidence type="ECO:0000256" key="1">
    <source>
        <dbReference type="ARBA" id="ARBA00022679"/>
    </source>
</evidence>
<proteinExistence type="predicted"/>